<name>A0AAW2F5T6_9HYME</name>
<keyword evidence="1" id="KW-1133">Transmembrane helix</keyword>
<keyword evidence="3" id="KW-1185">Reference proteome</keyword>
<feature type="transmembrane region" description="Helical" evidence="1">
    <location>
        <begin position="62"/>
        <end position="82"/>
    </location>
</feature>
<organism evidence="2 3">
    <name type="scientific">Cardiocondyla obscurior</name>
    <dbReference type="NCBI Taxonomy" id="286306"/>
    <lineage>
        <taxon>Eukaryota</taxon>
        <taxon>Metazoa</taxon>
        <taxon>Ecdysozoa</taxon>
        <taxon>Arthropoda</taxon>
        <taxon>Hexapoda</taxon>
        <taxon>Insecta</taxon>
        <taxon>Pterygota</taxon>
        <taxon>Neoptera</taxon>
        <taxon>Endopterygota</taxon>
        <taxon>Hymenoptera</taxon>
        <taxon>Apocrita</taxon>
        <taxon>Aculeata</taxon>
        <taxon>Formicoidea</taxon>
        <taxon>Formicidae</taxon>
        <taxon>Myrmicinae</taxon>
        <taxon>Cardiocondyla</taxon>
    </lineage>
</organism>
<accession>A0AAW2F5T6</accession>
<evidence type="ECO:0000313" key="3">
    <source>
        <dbReference type="Proteomes" id="UP001430953"/>
    </source>
</evidence>
<feature type="transmembrane region" description="Helical" evidence="1">
    <location>
        <begin position="123"/>
        <end position="140"/>
    </location>
</feature>
<proteinExistence type="predicted"/>
<reference evidence="2 3" key="1">
    <citation type="submission" date="2023-03" db="EMBL/GenBank/DDBJ databases">
        <title>High recombination rates correlate with genetic variation in Cardiocondyla obscurior ants.</title>
        <authorList>
            <person name="Errbii M."/>
        </authorList>
    </citation>
    <scope>NUCLEOTIDE SEQUENCE [LARGE SCALE GENOMIC DNA]</scope>
    <source>
        <strain evidence="2">Alpha-2009</strain>
        <tissue evidence="2">Whole body</tissue>
    </source>
</reference>
<comment type="caution">
    <text evidence="2">The sequence shown here is derived from an EMBL/GenBank/DDBJ whole genome shotgun (WGS) entry which is preliminary data.</text>
</comment>
<dbReference type="Proteomes" id="UP001430953">
    <property type="component" value="Unassembled WGS sequence"/>
</dbReference>
<protein>
    <submittedName>
        <fullName evidence="2">Uncharacterized protein</fullName>
    </submittedName>
</protein>
<keyword evidence="1" id="KW-0812">Transmembrane</keyword>
<dbReference type="EMBL" id="JADYXP020000015">
    <property type="protein sequence ID" value="KAL0109507.1"/>
    <property type="molecule type" value="Genomic_DNA"/>
</dbReference>
<sequence length="141" mass="16435">MICIETQFFSLNRILLLCIGLWPHQQSRITRFQFIFLFVILLTGIIFQLTTLMTTAKYTSYLITKVLASSSFFIICLIKYYTFYVNVEVVKKLLLDLQCICDELKDKNEIAIMEKYGYIAKNYTVALIGNTFTFSCIIMLT</sequence>
<evidence type="ECO:0000313" key="2">
    <source>
        <dbReference type="EMBL" id="KAL0109507.1"/>
    </source>
</evidence>
<feature type="transmembrane region" description="Helical" evidence="1">
    <location>
        <begin position="34"/>
        <end position="56"/>
    </location>
</feature>
<dbReference type="AlphaFoldDB" id="A0AAW2F5T6"/>
<evidence type="ECO:0000256" key="1">
    <source>
        <dbReference type="SAM" id="Phobius"/>
    </source>
</evidence>
<keyword evidence="1" id="KW-0472">Membrane</keyword>
<gene>
    <name evidence="2" type="ORF">PUN28_014519</name>
</gene>